<sequence length="157" mass="18179">MKVSLANCYLQCEFFQKMKKTLFLLLILGFGVTAFSQTTNWRASYYSKNELGVAAFTSSKFYPEIRLQSNDDYYSVSEYSLFLRNDIPFREDLNMNLSWGIGASMSDREFAYFRLPVYLCKNNIISENITLLLGVELKTDLEDDTKLLPKIGFSINF</sequence>
<dbReference type="EMBL" id="AP018042">
    <property type="protein sequence ID" value="BAX80083.1"/>
    <property type="molecule type" value="Genomic_DNA"/>
</dbReference>
<proteinExistence type="predicted"/>
<reference evidence="2" key="2">
    <citation type="journal article" date="2020" name="Antonie Van Leeuwenhoek">
        <title>Labilibaculum antarcticum sp. nov., a novel facultative anaerobic, psychrotorelant bacterium isolated from marine sediment of Antarctica.</title>
        <authorList>
            <person name="Watanabe M."/>
            <person name="Kojima H."/>
            <person name="Fukui M."/>
        </authorList>
    </citation>
    <scope>NUCLEOTIDE SEQUENCE [LARGE SCALE GENOMIC DNA]</scope>
    <source>
        <strain evidence="2">SPP2</strain>
    </source>
</reference>
<organism evidence="1 2">
    <name type="scientific">Labilibaculum antarcticum</name>
    <dbReference type="NCBI Taxonomy" id="1717717"/>
    <lineage>
        <taxon>Bacteria</taxon>
        <taxon>Pseudomonadati</taxon>
        <taxon>Bacteroidota</taxon>
        <taxon>Bacteroidia</taxon>
        <taxon>Marinilabiliales</taxon>
        <taxon>Marinifilaceae</taxon>
        <taxon>Labilibaculum</taxon>
    </lineage>
</organism>
<dbReference type="Proteomes" id="UP000218267">
    <property type="component" value="Chromosome"/>
</dbReference>
<name>A0A1Y1CJ32_9BACT</name>
<dbReference type="AlphaFoldDB" id="A0A1Y1CJ32"/>
<keyword evidence="2" id="KW-1185">Reference proteome</keyword>
<evidence type="ECO:0008006" key="3">
    <source>
        <dbReference type="Google" id="ProtNLM"/>
    </source>
</evidence>
<evidence type="ECO:0000313" key="1">
    <source>
        <dbReference type="EMBL" id="BAX80083.1"/>
    </source>
</evidence>
<protein>
    <recommendedName>
        <fullName evidence="3">Outer membrane protein beta-barrel domain-containing protein</fullName>
    </recommendedName>
</protein>
<accession>A0A1Y1CJ32</accession>
<dbReference type="KEGG" id="mbas:ALGA_1709"/>
<reference evidence="1 2" key="1">
    <citation type="journal article" date="2018" name="Mar. Genomics">
        <title>Complete genome sequence of Marinifilaceae bacterium strain SPP2, isolated from the Antarctic marine sediment.</title>
        <authorList>
            <person name="Watanabe M."/>
            <person name="Kojima H."/>
            <person name="Fukui M."/>
        </authorList>
    </citation>
    <scope>NUCLEOTIDE SEQUENCE [LARGE SCALE GENOMIC DNA]</scope>
    <source>
        <strain evidence="1 2">SPP2</strain>
    </source>
</reference>
<gene>
    <name evidence="1" type="ORF">ALGA_1709</name>
</gene>
<evidence type="ECO:0000313" key="2">
    <source>
        <dbReference type="Proteomes" id="UP000218267"/>
    </source>
</evidence>